<evidence type="ECO:0000256" key="4">
    <source>
        <dbReference type="ARBA" id="ARBA00022960"/>
    </source>
</evidence>
<feature type="domain" description="L,D-TPase catalytic" evidence="9">
    <location>
        <begin position="57"/>
        <end position="166"/>
    </location>
</feature>
<evidence type="ECO:0000256" key="1">
    <source>
        <dbReference type="ARBA" id="ARBA00004752"/>
    </source>
</evidence>
<dbReference type="Pfam" id="PF03734">
    <property type="entry name" value="YkuD"/>
    <property type="match status" value="1"/>
</dbReference>
<evidence type="ECO:0000259" key="9">
    <source>
        <dbReference type="PROSITE" id="PS52029"/>
    </source>
</evidence>
<feature type="active site" description="Nucleophile" evidence="7">
    <location>
        <position position="142"/>
    </location>
</feature>
<dbReference type="NCBIfam" id="NF004785">
    <property type="entry name" value="PRK06132.1-2"/>
    <property type="match status" value="1"/>
</dbReference>
<gene>
    <name evidence="10" type="ORF">EA656_05515</name>
</gene>
<dbReference type="GO" id="GO:0071555">
    <property type="term" value="P:cell wall organization"/>
    <property type="evidence" value="ECO:0007669"/>
    <property type="project" value="UniProtKB-UniRule"/>
</dbReference>
<dbReference type="EMBL" id="SHMF01000001">
    <property type="protein sequence ID" value="TAA38096.1"/>
    <property type="molecule type" value="Genomic_DNA"/>
</dbReference>
<keyword evidence="6 7" id="KW-0961">Cell wall biogenesis/degradation</keyword>
<reference evidence="10 11" key="1">
    <citation type="submission" date="2019-02" db="EMBL/GenBank/DDBJ databases">
        <title>WGS of Pseudoxanthomonas species novum from clinical isolates.</title>
        <authorList>
            <person name="Bernier A.-M."/>
            <person name="Bernard K."/>
            <person name="Vachon A."/>
        </authorList>
    </citation>
    <scope>NUCLEOTIDE SEQUENCE [LARGE SCALE GENOMIC DNA]</scope>
    <source>
        <strain evidence="10 11">NML140781</strain>
    </source>
</reference>
<dbReference type="PANTHER" id="PTHR30582:SF2">
    <property type="entry name" value="L,D-TRANSPEPTIDASE YCIB-RELATED"/>
    <property type="match status" value="1"/>
</dbReference>
<evidence type="ECO:0000313" key="11">
    <source>
        <dbReference type="Proteomes" id="UP000292087"/>
    </source>
</evidence>
<dbReference type="CDD" id="cd16913">
    <property type="entry name" value="YkuD_like"/>
    <property type="match status" value="1"/>
</dbReference>
<keyword evidence="8" id="KW-0732">Signal</keyword>
<comment type="similarity">
    <text evidence="2">Belongs to the YkuD family.</text>
</comment>
<dbReference type="RefSeq" id="WP_130522936.1">
    <property type="nucleotide sequence ID" value="NZ_SHMF01000001.1"/>
</dbReference>
<feature type="signal peptide" evidence="8">
    <location>
        <begin position="1"/>
        <end position="20"/>
    </location>
</feature>
<dbReference type="UniPathway" id="UPA00219"/>
<name>A0A4Q8M007_9GAMM</name>
<feature type="chain" id="PRO_5020968297" evidence="8">
    <location>
        <begin position="21"/>
        <end position="349"/>
    </location>
</feature>
<dbReference type="GO" id="GO:0071972">
    <property type="term" value="F:peptidoglycan L,D-transpeptidase activity"/>
    <property type="evidence" value="ECO:0007669"/>
    <property type="project" value="TreeGrafter"/>
</dbReference>
<evidence type="ECO:0000256" key="2">
    <source>
        <dbReference type="ARBA" id="ARBA00005992"/>
    </source>
</evidence>
<evidence type="ECO:0000256" key="7">
    <source>
        <dbReference type="PROSITE-ProRule" id="PRU01373"/>
    </source>
</evidence>
<evidence type="ECO:0000256" key="3">
    <source>
        <dbReference type="ARBA" id="ARBA00022679"/>
    </source>
</evidence>
<proteinExistence type="inferred from homology"/>
<comment type="pathway">
    <text evidence="1 7">Cell wall biogenesis; peptidoglycan biosynthesis.</text>
</comment>
<evidence type="ECO:0000256" key="8">
    <source>
        <dbReference type="SAM" id="SignalP"/>
    </source>
</evidence>
<dbReference type="PANTHER" id="PTHR30582">
    <property type="entry name" value="L,D-TRANSPEPTIDASE"/>
    <property type="match status" value="1"/>
</dbReference>
<dbReference type="SUPFAM" id="SSF141523">
    <property type="entry name" value="L,D-transpeptidase catalytic domain-like"/>
    <property type="match status" value="1"/>
</dbReference>
<keyword evidence="4 7" id="KW-0133">Cell shape</keyword>
<dbReference type="AlphaFoldDB" id="A0A4Q8M007"/>
<feature type="active site" description="Proton donor/acceptor" evidence="7">
    <location>
        <position position="129"/>
    </location>
</feature>
<protein>
    <submittedName>
        <fullName evidence="10">L,D-transpeptidase</fullName>
    </submittedName>
</protein>
<dbReference type="GO" id="GO:0005576">
    <property type="term" value="C:extracellular region"/>
    <property type="evidence" value="ECO:0007669"/>
    <property type="project" value="TreeGrafter"/>
</dbReference>
<keyword evidence="5 7" id="KW-0573">Peptidoglycan synthesis</keyword>
<organism evidence="10 11">
    <name type="scientific">Pseudoxanthomonas winnipegensis</name>
    <dbReference type="NCBI Taxonomy" id="2480810"/>
    <lineage>
        <taxon>Bacteria</taxon>
        <taxon>Pseudomonadati</taxon>
        <taxon>Pseudomonadota</taxon>
        <taxon>Gammaproteobacteria</taxon>
        <taxon>Lysobacterales</taxon>
        <taxon>Lysobacteraceae</taxon>
        <taxon>Pseudoxanthomonas</taxon>
    </lineage>
</organism>
<evidence type="ECO:0000256" key="5">
    <source>
        <dbReference type="ARBA" id="ARBA00022984"/>
    </source>
</evidence>
<dbReference type="GO" id="GO:0008360">
    <property type="term" value="P:regulation of cell shape"/>
    <property type="evidence" value="ECO:0007669"/>
    <property type="project" value="UniProtKB-UniRule"/>
</dbReference>
<accession>A0A4Q8M007</accession>
<dbReference type="InterPro" id="IPR016915">
    <property type="entry name" value="UCP029342"/>
</dbReference>
<evidence type="ECO:0000256" key="6">
    <source>
        <dbReference type="ARBA" id="ARBA00023316"/>
    </source>
</evidence>
<evidence type="ECO:0000313" key="10">
    <source>
        <dbReference type="EMBL" id="TAA38096.1"/>
    </source>
</evidence>
<dbReference type="GO" id="GO:0018104">
    <property type="term" value="P:peptidoglycan-protein cross-linking"/>
    <property type="evidence" value="ECO:0007669"/>
    <property type="project" value="TreeGrafter"/>
</dbReference>
<keyword evidence="3" id="KW-0808">Transferase</keyword>
<dbReference type="InterPro" id="IPR050979">
    <property type="entry name" value="LD-transpeptidase"/>
</dbReference>
<sequence length="349" mass="37236">MRRYAKVLGLIALVPLLALAAVPFWGDRQSRPIDTAAADLKPGQWVWAGDDKSAGPMAVIVSLTEQRAYVYRNGILMAWSTVSTGKAGYETPTGVFTILQKDKDHRSNKYNSAPMPYQQRLTWDGVALHAGGLPGYPESHGCVHLPTGFAQKLFDASTMGMVVVVVVAEAGHSAADLVHPGALSPIDPSTGKDVDMPLLEDGQPWRWDPSRASKGPLSVVLSRTDRILFVYRDGVEIGRTRIKLGGPDLRSGTHAYVVKAGYVPPAAGSVTPTTPMPEWIGIGVPGSEDDAGAPLPEDLARQVVIPEAFKAQVLPLVQPGTVLVATDASVLPRTTGVHLQVIDADPPEH</sequence>
<dbReference type="InterPro" id="IPR038063">
    <property type="entry name" value="Transpep_catalytic_dom"/>
</dbReference>
<dbReference type="PROSITE" id="PS52029">
    <property type="entry name" value="LD_TPASE"/>
    <property type="match status" value="1"/>
</dbReference>
<dbReference type="InterPro" id="IPR005490">
    <property type="entry name" value="LD_TPept_cat_dom"/>
</dbReference>
<dbReference type="Gene3D" id="2.40.440.10">
    <property type="entry name" value="L,D-transpeptidase catalytic domain-like"/>
    <property type="match status" value="1"/>
</dbReference>
<dbReference type="Proteomes" id="UP000292087">
    <property type="component" value="Unassembled WGS sequence"/>
</dbReference>
<dbReference type="GO" id="GO:0016740">
    <property type="term" value="F:transferase activity"/>
    <property type="evidence" value="ECO:0007669"/>
    <property type="project" value="UniProtKB-KW"/>
</dbReference>
<comment type="caution">
    <text evidence="10">The sequence shown here is derived from an EMBL/GenBank/DDBJ whole genome shotgun (WGS) entry which is preliminary data.</text>
</comment>
<dbReference type="PIRSF" id="PIRSF029342">
    <property type="entry name" value="UCP029342_ErfK/YbiS/YcfS/YnhG"/>
    <property type="match status" value="1"/>
</dbReference>